<feature type="compositionally biased region" description="Polar residues" evidence="1">
    <location>
        <begin position="7"/>
        <end position="28"/>
    </location>
</feature>
<accession>A0ABR3AS15</accession>
<feature type="region of interest" description="Disordered" evidence="1">
    <location>
        <begin position="1"/>
        <end position="44"/>
    </location>
</feature>
<protein>
    <submittedName>
        <fullName evidence="2">Uncharacterized protein</fullName>
    </submittedName>
</protein>
<evidence type="ECO:0000256" key="1">
    <source>
        <dbReference type="SAM" id="MobiDB-lite"/>
    </source>
</evidence>
<sequence>MLKKTPQESFYQGMGTSPPSFLKSNTKRTLSESSTEESVSKTNRVGPLKDLEECFFTLMRDRLEQIGKKTKTEDKTKELKNKLQKIKKKSLRIRTITNVAQLAKCDRKVLRLNVEYCFGLKNVEG</sequence>
<evidence type="ECO:0000313" key="3">
    <source>
        <dbReference type="Proteomes" id="UP001448207"/>
    </source>
</evidence>
<gene>
    <name evidence="2" type="ORF">J3Q64DRAFT_1701581</name>
</gene>
<reference evidence="2 3" key="1">
    <citation type="submission" date="2024-04" db="EMBL/GenBank/DDBJ databases">
        <title>Symmetric and asymmetric DNA N6-adenine methylation regulates different biological responses in Mucorales.</title>
        <authorList>
            <consortium name="Lawrence Berkeley National Laboratory"/>
            <person name="Lax C."/>
            <person name="Mondo S.J."/>
            <person name="Osorio-Concepcion M."/>
            <person name="Muszewska A."/>
            <person name="Corrochano-Luque M."/>
            <person name="Gutierrez G."/>
            <person name="Riley R."/>
            <person name="Lipzen A."/>
            <person name="Guo J."/>
            <person name="Hundley H."/>
            <person name="Amirebrahimi M."/>
            <person name="Ng V."/>
            <person name="Lorenzo-Gutierrez D."/>
            <person name="Binder U."/>
            <person name="Yang J."/>
            <person name="Song Y."/>
            <person name="Canovas D."/>
            <person name="Navarro E."/>
            <person name="Freitag M."/>
            <person name="Gabaldon T."/>
            <person name="Grigoriev I.V."/>
            <person name="Corrochano L.M."/>
            <person name="Nicolas F.E."/>
            <person name="Garre V."/>
        </authorList>
    </citation>
    <scope>NUCLEOTIDE SEQUENCE [LARGE SCALE GENOMIC DNA]</scope>
    <source>
        <strain evidence="2 3">L51</strain>
    </source>
</reference>
<comment type="caution">
    <text evidence="2">The sequence shown here is derived from an EMBL/GenBank/DDBJ whole genome shotgun (WGS) entry which is preliminary data.</text>
</comment>
<dbReference type="EMBL" id="JBCLYO010000020">
    <property type="protein sequence ID" value="KAL0080233.1"/>
    <property type="molecule type" value="Genomic_DNA"/>
</dbReference>
<name>A0ABR3AS15_PHYBL</name>
<proteinExistence type="predicted"/>
<keyword evidence="3" id="KW-1185">Reference proteome</keyword>
<evidence type="ECO:0000313" key="2">
    <source>
        <dbReference type="EMBL" id="KAL0080233.1"/>
    </source>
</evidence>
<dbReference type="Proteomes" id="UP001448207">
    <property type="component" value="Unassembled WGS sequence"/>
</dbReference>
<organism evidence="2 3">
    <name type="scientific">Phycomyces blakesleeanus</name>
    <dbReference type="NCBI Taxonomy" id="4837"/>
    <lineage>
        <taxon>Eukaryota</taxon>
        <taxon>Fungi</taxon>
        <taxon>Fungi incertae sedis</taxon>
        <taxon>Mucoromycota</taxon>
        <taxon>Mucoromycotina</taxon>
        <taxon>Mucoromycetes</taxon>
        <taxon>Mucorales</taxon>
        <taxon>Phycomycetaceae</taxon>
        <taxon>Phycomyces</taxon>
    </lineage>
</organism>